<protein>
    <recommendedName>
        <fullName evidence="3">DUF262 domain-containing protein</fullName>
    </recommendedName>
</protein>
<reference evidence="1 2" key="1">
    <citation type="journal article" date="2014" name="Int. J. Syst. Evol. Microbiol.">
        <title>Complete genome sequence of Corynebacterium casei LMG S-19264T (=DSM 44701T), isolated from a smear-ripened cheese.</title>
        <authorList>
            <consortium name="US DOE Joint Genome Institute (JGI-PGF)"/>
            <person name="Walter F."/>
            <person name="Albersmeier A."/>
            <person name="Kalinowski J."/>
            <person name="Ruckert C."/>
        </authorList>
    </citation>
    <scope>NUCLEOTIDE SEQUENCE [LARGE SCALE GENOMIC DNA]</scope>
    <source>
        <strain evidence="1 2">CGMCC 4.7215</strain>
    </source>
</reference>
<dbReference type="RefSeq" id="WP_267638694.1">
    <property type="nucleotide sequence ID" value="NZ_JAODIY010000018.1"/>
</dbReference>
<evidence type="ECO:0000313" key="2">
    <source>
        <dbReference type="Proteomes" id="UP001596414"/>
    </source>
</evidence>
<gene>
    <name evidence="1" type="ORF">ACFQJ7_07095</name>
</gene>
<organism evidence="1 2">
    <name type="scientific">Halovenus rubra</name>
    <dbReference type="NCBI Taxonomy" id="869890"/>
    <lineage>
        <taxon>Archaea</taxon>
        <taxon>Methanobacteriati</taxon>
        <taxon>Methanobacteriota</taxon>
        <taxon>Stenosarchaea group</taxon>
        <taxon>Halobacteria</taxon>
        <taxon>Halobacteriales</taxon>
        <taxon>Haloarculaceae</taxon>
        <taxon>Halovenus</taxon>
    </lineage>
</organism>
<evidence type="ECO:0000313" key="1">
    <source>
        <dbReference type="EMBL" id="MFC7125804.1"/>
    </source>
</evidence>
<accession>A0ABD5X7G2</accession>
<dbReference type="AlphaFoldDB" id="A0ABD5X7G2"/>
<name>A0ABD5X7G2_9EURY</name>
<dbReference type="Proteomes" id="UP001596414">
    <property type="component" value="Unassembled WGS sequence"/>
</dbReference>
<evidence type="ECO:0008006" key="3">
    <source>
        <dbReference type="Google" id="ProtNLM"/>
    </source>
</evidence>
<comment type="caution">
    <text evidence="1">The sequence shown here is derived from an EMBL/GenBank/DDBJ whole genome shotgun (WGS) entry which is preliminary data.</text>
</comment>
<dbReference type="EMBL" id="JBHSZQ010000009">
    <property type="protein sequence ID" value="MFC7125804.1"/>
    <property type="molecule type" value="Genomic_DNA"/>
</dbReference>
<sequence length="635" mass="71837">MPIEPRWSAKIDERGMPADPLNANRSRNRFRNLFAHGSITSITLRLRYLSIFCWALEELDADADNRYQRVKNVEKVFCLASRYQQLETDQDGEALRGMDGNSQFNFDREEFEEIDLNELELLKNDGYAYAQFYQNQLQNYLLKRGDFDLTGAGRELAEIVDRTVGDERDRILACARNGRAERSDLEAIARDFANQSVYLEDDFETERRALQQLMLGFVTWDGDKQSGTVQLADGFPENLELDVLEHLKTTIEEGEFEEAGASSLYQRYFRGFHEMRSAHACFLCRFWQLYTADDANQLHLTASDAKQFNQYRELMRLYWLQSYAGLAIEGQLEAACSFLNSRIPPRADYETLLAAVTDDPGMSAAFSAVASGVSTTQSEETTAPANAVRDLMLYGVAERNGLSITVSEDTAAETVTVGEAMADIESFVSRGWEADPPVADETHLNEVLLGQSLRSSLNQLHDGIDNEQAQLEAWTTSLARSVALLLLVVARFKQVKPDREWLYNYAYNRFDSPYTSLSELTRFVEATDEELPLGEFARTVLHEKVVQTHLKVFYSRLSPGNLKRALSFDQDERLCLEADVERGSRPFTARSSLIRFSEMNTLLRDAGLLTTTEEGYAPTPAASDVLSRLVEVDGV</sequence>
<proteinExistence type="predicted"/>